<sequence length="263" mass="29062">MSSGGGTVWIMGIAWALVVSWTSATGMEVRCLPGGKHKASPSPEGQLGICQIYAENACCSPEVTQDLSKANDIYWNRCGSLSSRCEGYLQQLECFYRCSPIAAQWPHPQRPTAVLAVPLCQSFCDQWYDACKEDLTCARNWLTDWHWGPEGNNCSQDCLSYGQMYKDGKELCETIWDDSFVASTDPCECLTLTTSDSALSASYLRLEDSDSIEEPDTTKEGIERGRTSPGGPCPGNPLLRRLRRNMQKRSVFMEDVEGSGSGF</sequence>
<dbReference type="AlphaFoldDB" id="A0AA35NZR6"/>
<evidence type="ECO:0000256" key="2">
    <source>
        <dbReference type="ARBA" id="ARBA00022729"/>
    </source>
</evidence>
<dbReference type="GO" id="GO:0009897">
    <property type="term" value="C:external side of plasma membrane"/>
    <property type="evidence" value="ECO:0007669"/>
    <property type="project" value="TreeGrafter"/>
</dbReference>
<dbReference type="Pfam" id="PF03024">
    <property type="entry name" value="Folate_rec"/>
    <property type="match status" value="1"/>
</dbReference>
<evidence type="ECO:0000256" key="3">
    <source>
        <dbReference type="ARBA" id="ARBA00023157"/>
    </source>
</evidence>
<evidence type="ECO:0000313" key="8">
    <source>
        <dbReference type="Proteomes" id="UP001178461"/>
    </source>
</evidence>
<feature type="region of interest" description="Disordered" evidence="4">
    <location>
        <begin position="210"/>
        <end position="239"/>
    </location>
</feature>
<dbReference type="PANTHER" id="PTHR10517">
    <property type="entry name" value="FOLATE RECEPTOR"/>
    <property type="match status" value="1"/>
</dbReference>
<evidence type="ECO:0000313" key="7">
    <source>
        <dbReference type="EMBL" id="CAI5766387.1"/>
    </source>
</evidence>
<evidence type="ECO:0000256" key="1">
    <source>
        <dbReference type="ARBA" id="ARBA00007932"/>
    </source>
</evidence>
<evidence type="ECO:0000256" key="5">
    <source>
        <dbReference type="SAM" id="SignalP"/>
    </source>
</evidence>
<dbReference type="EMBL" id="OX395127">
    <property type="protein sequence ID" value="CAI5766387.1"/>
    <property type="molecule type" value="Genomic_DNA"/>
</dbReference>
<keyword evidence="2 5" id="KW-0732">Signal</keyword>
<protein>
    <submittedName>
        <fullName evidence="7">Folate_rec domain-containing protein</fullName>
    </submittedName>
</protein>
<keyword evidence="3" id="KW-1015">Disulfide bond</keyword>
<feature type="signal peptide" evidence="5">
    <location>
        <begin position="1"/>
        <end position="26"/>
    </location>
</feature>
<dbReference type="PANTHER" id="PTHR10517:SF19">
    <property type="entry name" value="RETBINDIN"/>
    <property type="match status" value="1"/>
</dbReference>
<evidence type="ECO:0000256" key="4">
    <source>
        <dbReference type="SAM" id="MobiDB-lite"/>
    </source>
</evidence>
<comment type="similarity">
    <text evidence="1">Belongs to the folate receptor family.</text>
</comment>
<gene>
    <name evidence="7" type="ORF">PODLI_1B027502</name>
</gene>
<dbReference type="GO" id="GO:0038023">
    <property type="term" value="F:signaling receptor activity"/>
    <property type="evidence" value="ECO:0007669"/>
    <property type="project" value="TreeGrafter"/>
</dbReference>
<feature type="chain" id="PRO_5041262729" evidence="5">
    <location>
        <begin position="27"/>
        <end position="263"/>
    </location>
</feature>
<organism evidence="7 8">
    <name type="scientific">Podarcis lilfordi</name>
    <name type="common">Lilford's wall lizard</name>
    <dbReference type="NCBI Taxonomy" id="74358"/>
    <lineage>
        <taxon>Eukaryota</taxon>
        <taxon>Metazoa</taxon>
        <taxon>Chordata</taxon>
        <taxon>Craniata</taxon>
        <taxon>Vertebrata</taxon>
        <taxon>Euteleostomi</taxon>
        <taxon>Lepidosauria</taxon>
        <taxon>Squamata</taxon>
        <taxon>Bifurcata</taxon>
        <taxon>Unidentata</taxon>
        <taxon>Episquamata</taxon>
        <taxon>Laterata</taxon>
        <taxon>Lacertibaenia</taxon>
        <taxon>Lacertidae</taxon>
        <taxon>Podarcis</taxon>
    </lineage>
</organism>
<evidence type="ECO:0000259" key="6">
    <source>
        <dbReference type="Pfam" id="PF03024"/>
    </source>
</evidence>
<reference evidence="7" key="1">
    <citation type="submission" date="2022-12" db="EMBL/GenBank/DDBJ databases">
        <authorList>
            <person name="Alioto T."/>
            <person name="Alioto T."/>
            <person name="Gomez Garrido J."/>
        </authorList>
    </citation>
    <scope>NUCLEOTIDE SEQUENCE</scope>
</reference>
<accession>A0AA35NZR6</accession>
<keyword evidence="8" id="KW-1185">Reference proteome</keyword>
<feature type="domain" description="Folate receptor-like" evidence="6">
    <location>
        <begin position="30"/>
        <end position="190"/>
    </location>
</feature>
<feature type="compositionally biased region" description="Basic and acidic residues" evidence="4">
    <location>
        <begin position="216"/>
        <end position="226"/>
    </location>
</feature>
<dbReference type="Proteomes" id="UP001178461">
    <property type="component" value="Chromosome 2"/>
</dbReference>
<dbReference type="GO" id="GO:0032217">
    <property type="term" value="F:riboflavin transmembrane transporter activity"/>
    <property type="evidence" value="ECO:0007669"/>
    <property type="project" value="TreeGrafter"/>
</dbReference>
<dbReference type="InterPro" id="IPR018143">
    <property type="entry name" value="Folate_rcpt-like"/>
</dbReference>
<dbReference type="InterPro" id="IPR004269">
    <property type="entry name" value="Folate_rcpt"/>
</dbReference>
<name>A0AA35NZR6_9SAUR</name>
<dbReference type="GO" id="GO:1902444">
    <property type="term" value="F:riboflavin binding"/>
    <property type="evidence" value="ECO:0007669"/>
    <property type="project" value="TreeGrafter"/>
</dbReference>
<proteinExistence type="inferred from homology"/>